<dbReference type="GO" id="GO:1990281">
    <property type="term" value="C:efflux pump complex"/>
    <property type="evidence" value="ECO:0007669"/>
    <property type="project" value="TreeGrafter"/>
</dbReference>
<dbReference type="eggNOG" id="COG1538">
    <property type="taxonomic scope" value="Bacteria"/>
</dbReference>
<evidence type="ECO:0000256" key="8">
    <source>
        <dbReference type="SAM" id="Coils"/>
    </source>
</evidence>
<evidence type="ECO:0000256" key="3">
    <source>
        <dbReference type="ARBA" id="ARBA00022448"/>
    </source>
</evidence>
<dbReference type="STRING" id="1150469.RSPPHO_02911"/>
<keyword evidence="10" id="KW-1185">Reference proteome</keyword>
<evidence type="ECO:0000256" key="5">
    <source>
        <dbReference type="ARBA" id="ARBA00022692"/>
    </source>
</evidence>
<dbReference type="GO" id="GO:0009279">
    <property type="term" value="C:cell outer membrane"/>
    <property type="evidence" value="ECO:0007669"/>
    <property type="project" value="UniProtKB-SubCell"/>
</dbReference>
<dbReference type="SUPFAM" id="SSF56954">
    <property type="entry name" value="Outer membrane efflux proteins (OEP)"/>
    <property type="match status" value="1"/>
</dbReference>
<dbReference type="InterPro" id="IPR010130">
    <property type="entry name" value="T1SS_OMP_TolC"/>
</dbReference>
<dbReference type="AlphaFoldDB" id="H6SPL2"/>
<dbReference type="Pfam" id="PF02321">
    <property type="entry name" value="OEP"/>
    <property type="match status" value="2"/>
</dbReference>
<dbReference type="Proteomes" id="UP000033220">
    <property type="component" value="Chromosome DSM 122"/>
</dbReference>
<dbReference type="KEGG" id="rpm:RSPPHO_02911"/>
<evidence type="ECO:0000256" key="6">
    <source>
        <dbReference type="ARBA" id="ARBA00023136"/>
    </source>
</evidence>
<evidence type="ECO:0000313" key="10">
    <source>
        <dbReference type="Proteomes" id="UP000033220"/>
    </source>
</evidence>
<dbReference type="GO" id="GO:0015562">
    <property type="term" value="F:efflux transmembrane transporter activity"/>
    <property type="evidence" value="ECO:0007669"/>
    <property type="project" value="InterPro"/>
</dbReference>
<organism evidence="9 10">
    <name type="scientific">Pararhodospirillum photometricum DSM 122</name>
    <dbReference type="NCBI Taxonomy" id="1150469"/>
    <lineage>
        <taxon>Bacteria</taxon>
        <taxon>Pseudomonadati</taxon>
        <taxon>Pseudomonadota</taxon>
        <taxon>Alphaproteobacteria</taxon>
        <taxon>Rhodospirillales</taxon>
        <taxon>Rhodospirillaceae</taxon>
        <taxon>Pararhodospirillum</taxon>
    </lineage>
</organism>
<evidence type="ECO:0000256" key="1">
    <source>
        <dbReference type="ARBA" id="ARBA00004442"/>
    </source>
</evidence>
<comment type="similarity">
    <text evidence="2">Belongs to the outer membrane factor (OMF) (TC 1.B.17) family.</text>
</comment>
<evidence type="ECO:0000256" key="2">
    <source>
        <dbReference type="ARBA" id="ARBA00007613"/>
    </source>
</evidence>
<keyword evidence="4" id="KW-1134">Transmembrane beta strand</keyword>
<dbReference type="EMBL" id="HE663493">
    <property type="protein sequence ID" value="CCG09537.1"/>
    <property type="molecule type" value="Genomic_DNA"/>
</dbReference>
<dbReference type="HOGENOM" id="CLU_012817_0_1_5"/>
<dbReference type="Gene3D" id="1.20.1600.10">
    <property type="entry name" value="Outer membrane efflux proteins (OEP)"/>
    <property type="match status" value="1"/>
</dbReference>
<proteinExistence type="inferred from homology"/>
<keyword evidence="5" id="KW-0812">Transmembrane</keyword>
<keyword evidence="3" id="KW-0813">Transport</keyword>
<gene>
    <name evidence="9" type="ORF">RSPPHO_02911</name>
</gene>
<dbReference type="PANTHER" id="PTHR30026:SF22">
    <property type="entry name" value="OUTER MEMBRANE EFFLUX PROTEIN"/>
    <property type="match status" value="1"/>
</dbReference>
<dbReference type="PANTHER" id="PTHR30026">
    <property type="entry name" value="OUTER MEMBRANE PROTEIN TOLC"/>
    <property type="match status" value="1"/>
</dbReference>
<name>H6SPL2_PARPM</name>
<evidence type="ECO:0000256" key="7">
    <source>
        <dbReference type="ARBA" id="ARBA00023237"/>
    </source>
</evidence>
<protein>
    <submittedName>
        <fullName evidence="9">Type I secretion outer membrane protein, TolC</fullName>
    </submittedName>
</protein>
<evidence type="ECO:0000256" key="4">
    <source>
        <dbReference type="ARBA" id="ARBA00022452"/>
    </source>
</evidence>
<dbReference type="InterPro" id="IPR051906">
    <property type="entry name" value="TolC-like"/>
</dbReference>
<keyword evidence="7" id="KW-0998">Cell outer membrane</keyword>
<evidence type="ECO:0000313" key="9">
    <source>
        <dbReference type="EMBL" id="CCG09537.1"/>
    </source>
</evidence>
<keyword evidence="8" id="KW-0175">Coiled coil</keyword>
<reference evidence="9 10" key="1">
    <citation type="submission" date="2012-02" db="EMBL/GenBank/DDBJ databases">
        <title>Shotgun genome sequence of Phaeospirillum photometricum DSM 122.</title>
        <authorList>
            <person name="Duquesne K."/>
            <person name="Sturgis J."/>
        </authorList>
    </citation>
    <scope>NUCLEOTIDE SEQUENCE [LARGE SCALE GENOMIC DNA]</scope>
    <source>
        <strain evidence="10">DSM122</strain>
    </source>
</reference>
<accession>H6SPL2</accession>
<dbReference type="InterPro" id="IPR003423">
    <property type="entry name" value="OMP_efflux"/>
</dbReference>
<feature type="coiled-coil region" evidence="8">
    <location>
        <begin position="121"/>
        <end position="180"/>
    </location>
</feature>
<keyword evidence="6" id="KW-0472">Membrane</keyword>
<sequence length="490" mass="53178">MERFERKIMMKPVSIAVATLLVGGVGLVAPVHAETLSEALVSAYQSNPTLQARRLLGRATDELVPQALSGWRPTVTLEGSAGYEKINYDLKTYTDKTLSPLSAGVTVQQNIFQGFRTVAAVDQAEANVAAERAALKSVEQTVLLDVVTAYFTLIRDQAVLDLNKNNEEVLQRQLEAAQDRFRVGEITRTDVAQAESRLAAAVASRIAAEGTLATTRANYEKVVGHTPKQLETPRLEVKLPQTMEDAVDVARRSNPDITSAEYTWDAAKASIRDARGQLLPTVNAKAAVSWDQGSSVEDLDTTSVGASLVVSMPLYEGGATYSAIRDAKHRAGQRRVQVDEQRDTVIEKVSSTWQSLESAKARVTSYGSQIDAATIALDGVKREAQVGSRTTLDVLDAEQELLQARVNLAGAQRDTAVYTYQLLAAIGQMTADTLALNTPLHDPQRHYDDVRGQWLGGNAWADRDAALGQDKDITDDVTQENISIDSGSVR</sequence>
<dbReference type="GO" id="GO:0015288">
    <property type="term" value="F:porin activity"/>
    <property type="evidence" value="ECO:0007669"/>
    <property type="project" value="TreeGrafter"/>
</dbReference>
<dbReference type="NCBIfam" id="TIGR01844">
    <property type="entry name" value="type_I_sec_TolC"/>
    <property type="match status" value="1"/>
</dbReference>
<dbReference type="PATRIC" id="fig|1150469.3.peg.3284"/>
<comment type="subcellular location">
    <subcellularLocation>
        <location evidence="1">Cell outer membrane</location>
    </subcellularLocation>
</comment>